<reference evidence="6 7" key="1">
    <citation type="submission" date="2018-03" db="EMBL/GenBank/DDBJ databases">
        <title>Genomic Encyclopedia of Archaeal and Bacterial Type Strains, Phase II (KMG-II): from individual species to whole genera.</title>
        <authorList>
            <person name="Goeker M."/>
        </authorList>
    </citation>
    <scope>NUCLEOTIDE SEQUENCE [LARGE SCALE GENOMIC DNA]</scope>
    <source>
        <strain evidence="6 7">DSM 44946</strain>
    </source>
</reference>
<feature type="region of interest" description="Disordered" evidence="4">
    <location>
        <begin position="106"/>
        <end position="383"/>
    </location>
</feature>
<keyword evidence="3" id="KW-0274">FAD</keyword>
<evidence type="ECO:0000313" key="7">
    <source>
        <dbReference type="Proteomes" id="UP000237797"/>
    </source>
</evidence>
<proteinExistence type="predicted"/>
<feature type="compositionally biased region" description="Basic and acidic residues" evidence="4">
    <location>
        <begin position="261"/>
        <end position="283"/>
    </location>
</feature>
<dbReference type="InterPro" id="IPR036188">
    <property type="entry name" value="FAD/NAD-bd_sf"/>
</dbReference>
<feature type="compositionally biased region" description="Polar residues" evidence="4">
    <location>
        <begin position="121"/>
        <end position="130"/>
    </location>
</feature>
<comment type="caution">
    <text evidence="6">The sequence shown here is derived from an EMBL/GenBank/DDBJ whole genome shotgun (WGS) entry which is preliminary data.</text>
</comment>
<dbReference type="InterPro" id="IPR040131">
    <property type="entry name" value="MnmG_N"/>
</dbReference>
<dbReference type="Pfam" id="PF01134">
    <property type="entry name" value="GIDA"/>
    <property type="match status" value="1"/>
</dbReference>
<name>A0A2T0LI84_9BACL</name>
<dbReference type="AlphaFoldDB" id="A0A2T0LI84"/>
<feature type="compositionally biased region" description="Polar residues" evidence="4">
    <location>
        <begin position="171"/>
        <end position="184"/>
    </location>
</feature>
<evidence type="ECO:0000256" key="2">
    <source>
        <dbReference type="ARBA" id="ARBA00022630"/>
    </source>
</evidence>
<comment type="cofactor">
    <cofactor evidence="1">
        <name>FAD</name>
        <dbReference type="ChEBI" id="CHEBI:57692"/>
    </cofactor>
</comment>
<feature type="compositionally biased region" description="Basic and acidic residues" evidence="4">
    <location>
        <begin position="131"/>
        <end position="153"/>
    </location>
</feature>
<organism evidence="6 7">
    <name type="scientific">Planifilum fimeticola</name>
    <dbReference type="NCBI Taxonomy" id="201975"/>
    <lineage>
        <taxon>Bacteria</taxon>
        <taxon>Bacillati</taxon>
        <taxon>Bacillota</taxon>
        <taxon>Bacilli</taxon>
        <taxon>Bacillales</taxon>
        <taxon>Thermoactinomycetaceae</taxon>
        <taxon>Planifilum</taxon>
    </lineage>
</organism>
<gene>
    <name evidence="6" type="ORF">CLV97_103150</name>
</gene>
<feature type="domain" description="MnmG N-terminal" evidence="5">
    <location>
        <begin position="9"/>
        <end position="80"/>
    </location>
</feature>
<keyword evidence="2" id="KW-0285">Flavoprotein</keyword>
<evidence type="ECO:0000259" key="5">
    <source>
        <dbReference type="Pfam" id="PF01134"/>
    </source>
</evidence>
<feature type="compositionally biased region" description="Basic and acidic residues" evidence="4">
    <location>
        <begin position="294"/>
        <end position="309"/>
    </location>
</feature>
<evidence type="ECO:0000313" key="6">
    <source>
        <dbReference type="EMBL" id="PRX42135.1"/>
    </source>
</evidence>
<accession>A0A2T0LI84</accession>
<dbReference type="Gene3D" id="3.50.50.60">
    <property type="entry name" value="FAD/NAD(P)-binding domain"/>
    <property type="match status" value="1"/>
</dbReference>
<dbReference type="SUPFAM" id="SSF51905">
    <property type="entry name" value="FAD/NAD(P)-binding domain"/>
    <property type="match status" value="1"/>
</dbReference>
<feature type="compositionally biased region" description="Basic and acidic residues" evidence="4">
    <location>
        <begin position="351"/>
        <end position="364"/>
    </location>
</feature>
<evidence type="ECO:0000256" key="4">
    <source>
        <dbReference type="SAM" id="MobiDB-lite"/>
    </source>
</evidence>
<evidence type="ECO:0000256" key="1">
    <source>
        <dbReference type="ARBA" id="ARBA00001974"/>
    </source>
</evidence>
<dbReference type="OrthoDB" id="2988864at2"/>
<protein>
    <submittedName>
        <fullName evidence="6">Glucose inhibited division protein A</fullName>
    </submittedName>
</protein>
<sequence>MQLTGGEFDVIVIGSGRSGRETALAATREGCSTLLISLSPGTIASMMWSTSDESPLKQELIQAFIPSGDENGREKRQSTVTIQTTLNQPDRETSVYVLQAQVQRSHRLSAPDSPAVLQIGEPNTPSGQNRSLREREMRIREKLLRRNGHHPEPDEKEDASAALNTEPEPTAQKTRSSIYQQRNNYLRRKLLDRPNGREKPVQIPPQPRRKEEREERTEEPKRESATTAKPASPILLPTSKDAKGLSESLIPMDRTRRKKQRSDGAAKVHPLIHREGPVQEKKPAKSRFQALVWEDSKGGKSATARRETGSKGQPKAVKMRLADEGAAKKKSTEDEGHPSPSPSPKAAPYEQRTEQRTESERMDAGRQGNQQADVDSEREKKKVSFIEREQARMILEQSSSAPLKKDAIQLEDPYGYNAWEDIMPFSKGKENKSSLDASEKRKIALRGLRNLINNLG</sequence>
<evidence type="ECO:0000256" key="3">
    <source>
        <dbReference type="ARBA" id="ARBA00022827"/>
    </source>
</evidence>
<feature type="compositionally biased region" description="Basic and acidic residues" evidence="4">
    <location>
        <begin position="189"/>
        <end position="200"/>
    </location>
</feature>
<dbReference type="Proteomes" id="UP000237797">
    <property type="component" value="Unassembled WGS sequence"/>
</dbReference>
<dbReference type="EMBL" id="PVNE01000003">
    <property type="protein sequence ID" value="PRX42135.1"/>
    <property type="molecule type" value="Genomic_DNA"/>
</dbReference>
<feature type="compositionally biased region" description="Basic and acidic residues" evidence="4">
    <location>
        <begin position="320"/>
        <end position="337"/>
    </location>
</feature>
<feature type="compositionally biased region" description="Basic and acidic residues" evidence="4">
    <location>
        <begin position="208"/>
        <end position="224"/>
    </location>
</feature>
<keyword evidence="7" id="KW-1185">Reference proteome</keyword>
<dbReference type="RefSeq" id="WP_146130396.1">
    <property type="nucleotide sequence ID" value="NZ_PVNE01000003.1"/>
</dbReference>